<evidence type="ECO:0000313" key="2">
    <source>
        <dbReference type="EMBL" id="KAG7363748.1"/>
    </source>
</evidence>
<proteinExistence type="predicted"/>
<protein>
    <recommendedName>
        <fullName evidence="4">Sulfotransferase</fullName>
    </recommendedName>
</protein>
<sequence length="534" mass="60842">MRVGRSNALGISLIVIVLSIVNYSNILESTVVIGQFQRRQGSLDFGISIPAEQQQQQQQQQGRVELYSHDDNDHGDFKREKNYTTNARNSRIRNNKINNRIRHRQTSNGTVVIRRKHRNSNSNSTRSNYTTSMGGDAYADTSTKATILVLTDFFSHIPKTGGEYAFKALETILDSIPAYASQKKSRNVTRLCNQGVAKDVRQFSSYYPTDNQIATGQPRFVTMPQLKCQFHMSEADYSTINTAHKTYTILREPISHTLSMYYHCKESPAHKSKVSYMAKTLDEWLDTWANVSRYKKNNNNNNNNNQTAFVDARIAVLSKGLGTPRKDLVFKCYNPLDFQSQWTQFTSATTTTRTKNKKTNETTTNDDDHPPPPSNGRNGYNDDWKRQLQQQYVVLGDHGQMDKTVCLMFLEYTQGEYGIPKVCDCTTTTNATANATTTTATTIIRKQRRRLSSSSSSSFLDLAYDPSKHSHGVLHHGSNVDTLLTKPQRELIRTEIRPRDVELYRLGREIFSEQVVSMEDKLQIRICDTFRTDA</sequence>
<evidence type="ECO:0008006" key="4">
    <source>
        <dbReference type="Google" id="ProtNLM"/>
    </source>
</evidence>
<keyword evidence="3" id="KW-1185">Reference proteome</keyword>
<evidence type="ECO:0000313" key="3">
    <source>
        <dbReference type="Proteomes" id="UP000693970"/>
    </source>
</evidence>
<dbReference type="OrthoDB" id="432535at2759"/>
<reference evidence="2" key="2">
    <citation type="submission" date="2021-04" db="EMBL/GenBank/DDBJ databases">
        <authorList>
            <person name="Podell S."/>
        </authorList>
    </citation>
    <scope>NUCLEOTIDE SEQUENCE</scope>
    <source>
        <strain evidence="2">Hildebrandi</strain>
    </source>
</reference>
<organism evidence="2 3">
    <name type="scientific">Nitzschia inconspicua</name>
    <dbReference type="NCBI Taxonomy" id="303405"/>
    <lineage>
        <taxon>Eukaryota</taxon>
        <taxon>Sar</taxon>
        <taxon>Stramenopiles</taxon>
        <taxon>Ochrophyta</taxon>
        <taxon>Bacillariophyta</taxon>
        <taxon>Bacillariophyceae</taxon>
        <taxon>Bacillariophycidae</taxon>
        <taxon>Bacillariales</taxon>
        <taxon>Bacillariaceae</taxon>
        <taxon>Nitzschia</taxon>
    </lineage>
</organism>
<accession>A0A9K3PXY2</accession>
<feature type="compositionally biased region" description="Basic and acidic residues" evidence="1">
    <location>
        <begin position="66"/>
        <end position="80"/>
    </location>
</feature>
<evidence type="ECO:0000256" key="1">
    <source>
        <dbReference type="SAM" id="MobiDB-lite"/>
    </source>
</evidence>
<dbReference type="AlphaFoldDB" id="A0A9K3PXY2"/>
<gene>
    <name evidence="2" type="ORF">IV203_027109</name>
</gene>
<name>A0A9K3PXY2_9STRA</name>
<dbReference type="Proteomes" id="UP000693970">
    <property type="component" value="Unassembled WGS sequence"/>
</dbReference>
<feature type="region of interest" description="Disordered" evidence="1">
    <location>
        <begin position="52"/>
        <end position="80"/>
    </location>
</feature>
<dbReference type="EMBL" id="JAGRRH010000010">
    <property type="protein sequence ID" value="KAG7363748.1"/>
    <property type="molecule type" value="Genomic_DNA"/>
</dbReference>
<feature type="region of interest" description="Disordered" evidence="1">
    <location>
        <begin position="349"/>
        <end position="382"/>
    </location>
</feature>
<comment type="caution">
    <text evidence="2">The sequence shown here is derived from an EMBL/GenBank/DDBJ whole genome shotgun (WGS) entry which is preliminary data.</text>
</comment>
<reference evidence="2" key="1">
    <citation type="journal article" date="2021" name="Sci. Rep.">
        <title>Diploid genomic architecture of Nitzschia inconspicua, an elite biomass production diatom.</title>
        <authorList>
            <person name="Oliver A."/>
            <person name="Podell S."/>
            <person name="Pinowska A."/>
            <person name="Traller J.C."/>
            <person name="Smith S.R."/>
            <person name="McClure R."/>
            <person name="Beliaev A."/>
            <person name="Bohutskyi P."/>
            <person name="Hill E.A."/>
            <person name="Rabines A."/>
            <person name="Zheng H."/>
            <person name="Allen L.Z."/>
            <person name="Kuo A."/>
            <person name="Grigoriev I.V."/>
            <person name="Allen A.E."/>
            <person name="Hazlebeck D."/>
            <person name="Allen E.E."/>
        </authorList>
    </citation>
    <scope>NUCLEOTIDE SEQUENCE</scope>
    <source>
        <strain evidence="2">Hildebrandi</strain>
    </source>
</reference>